<keyword evidence="3" id="KW-1185">Reference proteome</keyword>
<dbReference type="OrthoDB" id="586012at2759"/>
<dbReference type="GO" id="GO:0009733">
    <property type="term" value="P:response to auxin"/>
    <property type="evidence" value="ECO:0007669"/>
    <property type="project" value="InterPro"/>
</dbReference>
<name>A0A3L6T1K5_PANMI</name>
<evidence type="ECO:0000313" key="3">
    <source>
        <dbReference type="Proteomes" id="UP000275267"/>
    </source>
</evidence>
<proteinExistence type="inferred from homology"/>
<dbReference type="PANTHER" id="PTHR31374">
    <property type="entry name" value="AUXIN-INDUCED PROTEIN-LIKE-RELATED"/>
    <property type="match status" value="1"/>
</dbReference>
<organism evidence="2 3">
    <name type="scientific">Panicum miliaceum</name>
    <name type="common">Proso millet</name>
    <name type="synonym">Broomcorn millet</name>
    <dbReference type="NCBI Taxonomy" id="4540"/>
    <lineage>
        <taxon>Eukaryota</taxon>
        <taxon>Viridiplantae</taxon>
        <taxon>Streptophyta</taxon>
        <taxon>Embryophyta</taxon>
        <taxon>Tracheophyta</taxon>
        <taxon>Spermatophyta</taxon>
        <taxon>Magnoliopsida</taxon>
        <taxon>Liliopsida</taxon>
        <taxon>Poales</taxon>
        <taxon>Poaceae</taxon>
        <taxon>PACMAD clade</taxon>
        <taxon>Panicoideae</taxon>
        <taxon>Panicodae</taxon>
        <taxon>Paniceae</taxon>
        <taxon>Panicinae</taxon>
        <taxon>Panicum</taxon>
        <taxon>Panicum sect. Panicum</taxon>
    </lineage>
</organism>
<dbReference type="Proteomes" id="UP000275267">
    <property type="component" value="Unassembled WGS sequence"/>
</dbReference>
<evidence type="ECO:0000313" key="2">
    <source>
        <dbReference type="EMBL" id="RLN29856.1"/>
    </source>
</evidence>
<comment type="caution">
    <text evidence="2">The sequence shown here is derived from an EMBL/GenBank/DDBJ whole genome shotgun (WGS) entry which is preliminary data.</text>
</comment>
<evidence type="ECO:0000256" key="1">
    <source>
        <dbReference type="ARBA" id="ARBA00006974"/>
    </source>
</evidence>
<accession>A0A3L6T1K5</accession>
<dbReference type="PANTHER" id="PTHR31374:SF134">
    <property type="entry name" value="AUXIN-RESPONSIVE PROTEIN"/>
    <property type="match status" value="1"/>
</dbReference>
<sequence length="107" mass="12017">MAILGSRKQCAKDIASTWYTCCATRGDTRKVPKGYVPMMLVDGEDNEHGQRIWVPLKMLREPCIAALLKLAEQQFGHGQRGVLRIPCTAIHFEHIMNGLKLKAARKV</sequence>
<dbReference type="EMBL" id="PQIB02000003">
    <property type="protein sequence ID" value="RLN29856.1"/>
    <property type="molecule type" value="Genomic_DNA"/>
</dbReference>
<dbReference type="Pfam" id="PF02519">
    <property type="entry name" value="Auxin_inducible"/>
    <property type="match status" value="1"/>
</dbReference>
<dbReference type="AlphaFoldDB" id="A0A3L6T1K5"/>
<reference evidence="3" key="1">
    <citation type="journal article" date="2019" name="Nat. Commun.">
        <title>The genome of broomcorn millet.</title>
        <authorList>
            <person name="Zou C."/>
            <person name="Miki D."/>
            <person name="Li D."/>
            <person name="Tang Q."/>
            <person name="Xiao L."/>
            <person name="Rajput S."/>
            <person name="Deng P."/>
            <person name="Jia W."/>
            <person name="Huang R."/>
            <person name="Zhang M."/>
            <person name="Sun Y."/>
            <person name="Hu J."/>
            <person name="Fu X."/>
            <person name="Schnable P.S."/>
            <person name="Li F."/>
            <person name="Zhang H."/>
            <person name="Feng B."/>
            <person name="Zhu X."/>
            <person name="Liu R."/>
            <person name="Schnable J.C."/>
            <person name="Zhu J.-K."/>
            <person name="Zhang H."/>
        </authorList>
    </citation>
    <scope>NUCLEOTIDE SEQUENCE [LARGE SCALE GENOMIC DNA]</scope>
</reference>
<dbReference type="InterPro" id="IPR003676">
    <property type="entry name" value="SAUR_fam"/>
</dbReference>
<comment type="similarity">
    <text evidence="1">Belongs to the ARG7 family.</text>
</comment>
<protein>
    <recommendedName>
        <fullName evidence="4">Auxin-responsive protein SAUR32-like</fullName>
    </recommendedName>
</protein>
<evidence type="ECO:0008006" key="4">
    <source>
        <dbReference type="Google" id="ProtNLM"/>
    </source>
</evidence>
<dbReference type="STRING" id="4540.A0A3L6T1K5"/>
<gene>
    <name evidence="2" type="ORF">C2845_PM05G00900</name>
</gene>